<keyword evidence="4" id="KW-0067">ATP-binding</keyword>
<dbReference type="InterPro" id="IPR006195">
    <property type="entry name" value="aa-tRNA-synth_II"/>
</dbReference>
<dbReference type="GO" id="GO:0006427">
    <property type="term" value="P:histidyl-tRNA aminoacylation"/>
    <property type="evidence" value="ECO:0007669"/>
    <property type="project" value="InterPro"/>
</dbReference>
<dbReference type="Pfam" id="PF03129">
    <property type="entry name" value="HGTP_anticodon"/>
    <property type="match status" value="1"/>
</dbReference>
<keyword evidence="3" id="KW-0547">Nucleotide-binding</keyword>
<evidence type="ECO:0000256" key="4">
    <source>
        <dbReference type="ARBA" id="ARBA00022840"/>
    </source>
</evidence>
<dbReference type="PANTHER" id="PTHR11476">
    <property type="entry name" value="HISTIDYL-TRNA SYNTHETASE"/>
    <property type="match status" value="1"/>
</dbReference>
<dbReference type="InterPro" id="IPR015807">
    <property type="entry name" value="His-tRNA-ligase"/>
</dbReference>
<gene>
    <name evidence="8" type="ORF">METZ01_LOCUS43328</name>
</gene>
<dbReference type="InterPro" id="IPR036621">
    <property type="entry name" value="Anticodon-bd_dom_sf"/>
</dbReference>
<dbReference type="PANTHER" id="PTHR11476:SF7">
    <property type="entry name" value="HISTIDINE--TRNA LIGASE"/>
    <property type="match status" value="1"/>
</dbReference>
<evidence type="ECO:0000313" key="8">
    <source>
        <dbReference type="EMBL" id="SUZ90474.1"/>
    </source>
</evidence>
<evidence type="ECO:0000256" key="3">
    <source>
        <dbReference type="ARBA" id="ARBA00022741"/>
    </source>
</evidence>
<accession>A0A381RGV3</accession>
<protein>
    <recommendedName>
        <fullName evidence="2">histidine--tRNA ligase</fullName>
        <ecNumber evidence="2">6.1.1.21</ecNumber>
    </recommendedName>
</protein>
<evidence type="ECO:0000256" key="1">
    <source>
        <dbReference type="ARBA" id="ARBA00008226"/>
    </source>
</evidence>
<comment type="catalytic activity">
    <reaction evidence="6">
        <text>tRNA(His) + L-histidine + ATP = L-histidyl-tRNA(His) + AMP + diphosphate + H(+)</text>
        <dbReference type="Rhea" id="RHEA:17313"/>
        <dbReference type="Rhea" id="RHEA-COMP:9665"/>
        <dbReference type="Rhea" id="RHEA-COMP:9689"/>
        <dbReference type="ChEBI" id="CHEBI:15378"/>
        <dbReference type="ChEBI" id="CHEBI:30616"/>
        <dbReference type="ChEBI" id="CHEBI:33019"/>
        <dbReference type="ChEBI" id="CHEBI:57595"/>
        <dbReference type="ChEBI" id="CHEBI:78442"/>
        <dbReference type="ChEBI" id="CHEBI:78527"/>
        <dbReference type="ChEBI" id="CHEBI:456215"/>
        <dbReference type="EC" id="6.1.1.21"/>
    </reaction>
</comment>
<dbReference type="InterPro" id="IPR045864">
    <property type="entry name" value="aa-tRNA-synth_II/BPL/LPL"/>
</dbReference>
<dbReference type="SUPFAM" id="SSF52954">
    <property type="entry name" value="Class II aaRS ABD-related"/>
    <property type="match status" value="1"/>
</dbReference>
<reference evidence="8" key="1">
    <citation type="submission" date="2018-05" db="EMBL/GenBank/DDBJ databases">
        <authorList>
            <person name="Lanie J.A."/>
            <person name="Ng W.-L."/>
            <person name="Kazmierczak K.M."/>
            <person name="Andrzejewski T.M."/>
            <person name="Davidsen T.M."/>
            <person name="Wayne K.J."/>
            <person name="Tettelin H."/>
            <person name="Glass J.I."/>
            <person name="Rusch D."/>
            <person name="Podicherti R."/>
            <person name="Tsui H.-C.T."/>
            <person name="Winkler M.E."/>
        </authorList>
    </citation>
    <scope>NUCLEOTIDE SEQUENCE</scope>
</reference>
<organism evidence="8">
    <name type="scientific">marine metagenome</name>
    <dbReference type="NCBI Taxonomy" id="408172"/>
    <lineage>
        <taxon>unclassified sequences</taxon>
        <taxon>metagenomes</taxon>
        <taxon>ecological metagenomes</taxon>
    </lineage>
</organism>
<evidence type="ECO:0000256" key="5">
    <source>
        <dbReference type="ARBA" id="ARBA00022917"/>
    </source>
</evidence>
<evidence type="ECO:0000256" key="6">
    <source>
        <dbReference type="ARBA" id="ARBA00047639"/>
    </source>
</evidence>
<dbReference type="EC" id="6.1.1.21" evidence="2"/>
<keyword evidence="5" id="KW-0648">Protein biosynthesis</keyword>
<dbReference type="Gene3D" id="3.30.930.10">
    <property type="entry name" value="Bira Bifunctional Protein, Domain 2"/>
    <property type="match status" value="1"/>
</dbReference>
<dbReference type="PIRSF" id="PIRSF001549">
    <property type="entry name" value="His-tRNA_synth"/>
    <property type="match status" value="1"/>
</dbReference>
<sequence>MSKTPSNPKGTRDFLPSNLSKRNYILDVIKKNFLLFGFLEIETPALEKNSTLLGKYGNEGDRLIFKILNSGEKVKKANISAIQANNLSEFTNSISEKGLRYDLTVPLARFVAQHQNDLIFPFKRFQIQNVWRADRPQHGRFQEFTQCDADIIGTNSILQEIELIKLYDTIFLELGFNDIIFKINHRGILNALANYIGVGDKLTDFVSIIDKIGKIGLNKVMDEINEIIDPSSVSKLTSLLGKEKISIEKLKMLFRESIEGEKGIEEINTIMEFISENNCINNEIEFDLTLARGLNYYTGTIIEVTSKSNSTIGSLGGGGRYDDLTSFFNLKNMSGVGISFGLDRIYLQMEEQKMFPEHLGNNFDIIVINFGISYIKKLYPLIDSLRKDGKKIDIYPDEVKLNKQFSYANKHNVNYAIIMGENEFKNNQVVIKNMTDGSQSNYSIEEVNSELF</sequence>
<dbReference type="Gene3D" id="3.40.50.800">
    <property type="entry name" value="Anticodon-binding domain"/>
    <property type="match status" value="1"/>
</dbReference>
<dbReference type="GO" id="GO:0005524">
    <property type="term" value="F:ATP binding"/>
    <property type="evidence" value="ECO:0007669"/>
    <property type="project" value="UniProtKB-KW"/>
</dbReference>
<dbReference type="InterPro" id="IPR004516">
    <property type="entry name" value="HisRS/HisZ"/>
</dbReference>
<dbReference type="GO" id="GO:0004821">
    <property type="term" value="F:histidine-tRNA ligase activity"/>
    <property type="evidence" value="ECO:0007669"/>
    <property type="project" value="UniProtKB-EC"/>
</dbReference>
<dbReference type="Pfam" id="PF13393">
    <property type="entry name" value="tRNA-synt_His"/>
    <property type="match status" value="1"/>
</dbReference>
<dbReference type="InterPro" id="IPR004154">
    <property type="entry name" value="Anticodon-bd"/>
</dbReference>
<dbReference type="HAMAP" id="MF_00127">
    <property type="entry name" value="His_tRNA_synth"/>
    <property type="match status" value="1"/>
</dbReference>
<dbReference type="CDD" id="cd00773">
    <property type="entry name" value="HisRS-like_core"/>
    <property type="match status" value="1"/>
</dbReference>
<dbReference type="EMBL" id="UINC01001897">
    <property type="protein sequence ID" value="SUZ90474.1"/>
    <property type="molecule type" value="Genomic_DNA"/>
</dbReference>
<evidence type="ECO:0000259" key="7">
    <source>
        <dbReference type="PROSITE" id="PS50862"/>
    </source>
</evidence>
<feature type="domain" description="Aminoacyl-transfer RNA synthetases class-II family profile" evidence="7">
    <location>
        <begin position="1"/>
        <end position="380"/>
    </location>
</feature>
<dbReference type="PROSITE" id="PS50862">
    <property type="entry name" value="AA_TRNA_LIGASE_II"/>
    <property type="match status" value="1"/>
</dbReference>
<dbReference type="AlphaFoldDB" id="A0A381RGV3"/>
<dbReference type="GO" id="GO:0005737">
    <property type="term" value="C:cytoplasm"/>
    <property type="evidence" value="ECO:0007669"/>
    <property type="project" value="InterPro"/>
</dbReference>
<comment type="similarity">
    <text evidence="1">Belongs to the class-II aminoacyl-tRNA synthetase family.</text>
</comment>
<name>A0A381RGV3_9ZZZZ</name>
<proteinExistence type="inferred from homology"/>
<evidence type="ECO:0000256" key="2">
    <source>
        <dbReference type="ARBA" id="ARBA00012815"/>
    </source>
</evidence>
<dbReference type="InterPro" id="IPR041715">
    <property type="entry name" value="HisRS-like_core"/>
</dbReference>
<dbReference type="SUPFAM" id="SSF55681">
    <property type="entry name" value="Class II aaRS and biotin synthetases"/>
    <property type="match status" value="1"/>
</dbReference>
<dbReference type="NCBIfam" id="TIGR00442">
    <property type="entry name" value="hisS"/>
    <property type="match status" value="1"/>
</dbReference>